<dbReference type="EMBL" id="JAGGDJ010000002">
    <property type="protein sequence ID" value="MBO7743266.1"/>
    <property type="molecule type" value="Genomic_DNA"/>
</dbReference>
<name>A0ABS3W4P1_9BACL</name>
<dbReference type="CDD" id="cd09606">
    <property type="entry name" value="M3B_PepF"/>
    <property type="match status" value="1"/>
</dbReference>
<evidence type="ECO:0000256" key="3">
    <source>
        <dbReference type="ARBA" id="ARBA00022801"/>
    </source>
</evidence>
<gene>
    <name evidence="8" type="ORF">I8J29_03605</name>
</gene>
<keyword evidence="9" id="KW-1185">Reference proteome</keyword>
<keyword evidence="2 6" id="KW-0479">Metal-binding</keyword>
<protein>
    <submittedName>
        <fullName evidence="8">M3 family oligoendopeptidase</fullName>
    </submittedName>
</protein>
<reference evidence="8 9" key="1">
    <citation type="submission" date="2021-03" db="EMBL/GenBank/DDBJ databases">
        <title>Paenibacillus artemisicola MWE-103 whole genome sequence.</title>
        <authorList>
            <person name="Ham Y.J."/>
        </authorList>
    </citation>
    <scope>NUCLEOTIDE SEQUENCE [LARGE SCALE GENOMIC DNA]</scope>
    <source>
        <strain evidence="8 9">MWE-103</strain>
    </source>
</reference>
<evidence type="ECO:0000256" key="4">
    <source>
        <dbReference type="ARBA" id="ARBA00022833"/>
    </source>
</evidence>
<evidence type="ECO:0000313" key="8">
    <source>
        <dbReference type="EMBL" id="MBO7743266.1"/>
    </source>
</evidence>
<comment type="caution">
    <text evidence="8">The sequence shown here is derived from an EMBL/GenBank/DDBJ whole genome shotgun (WGS) entry which is preliminary data.</text>
</comment>
<accession>A0ABS3W4P1</accession>
<keyword evidence="4 6" id="KW-0862">Zinc</keyword>
<dbReference type="Gene3D" id="1.10.1370.30">
    <property type="match status" value="1"/>
</dbReference>
<organism evidence="8 9">
    <name type="scientific">Paenibacillus artemisiicola</name>
    <dbReference type="NCBI Taxonomy" id="1172618"/>
    <lineage>
        <taxon>Bacteria</taxon>
        <taxon>Bacillati</taxon>
        <taxon>Bacillota</taxon>
        <taxon>Bacilli</taxon>
        <taxon>Bacillales</taxon>
        <taxon>Paenibacillaceae</taxon>
        <taxon>Paenibacillus</taxon>
    </lineage>
</organism>
<keyword evidence="3 6" id="KW-0378">Hydrolase</keyword>
<evidence type="ECO:0000313" key="9">
    <source>
        <dbReference type="Proteomes" id="UP000670947"/>
    </source>
</evidence>
<evidence type="ECO:0000256" key="5">
    <source>
        <dbReference type="ARBA" id="ARBA00023049"/>
    </source>
</evidence>
<comment type="cofactor">
    <cofactor evidence="6">
        <name>Zn(2+)</name>
        <dbReference type="ChEBI" id="CHEBI:29105"/>
    </cofactor>
    <text evidence="6">Binds 1 zinc ion.</text>
</comment>
<proteinExistence type="inferred from homology"/>
<dbReference type="Proteomes" id="UP000670947">
    <property type="component" value="Unassembled WGS sequence"/>
</dbReference>
<dbReference type="NCBIfam" id="TIGR02289">
    <property type="entry name" value="M3_not_pepF"/>
    <property type="match status" value="1"/>
</dbReference>
<sequence>MTLETLKFAQYAYERPDAKAVGERYNALIRQFNEAGGAEAQSEAMEAVNTLRSEFETQCQLVEIRHSVDTNDAFYKAEQEYMDEIKPVVQEYATAYYRALVESPFRAELEVRWGSQLFRLAEVSLKTFAPAIIEDLQQENKLVSAYARLMASAKIPFEGEERTLPQLIPFEQSTDRDTRRRAAESRYAFMAEHEAELDDIYDKLVKVRTKIARTLGYASFTELGYARMSRTDYNEELVSRFRQEVLTHIVPVATKLKERQRGRIGVDRLRYYDESFSFPSGNPTPKGDPDWIVAQGTRMYAEMSPETDAFFRMMIDRGLMDLVSKKGKQGGGYCTFLPEYGAPFIFSNFNGTAGDIDVLTHEVGHAFQSYESRDLGVLEYLFPTSEACEIHSMSMEFFAWPWMEHFFKEDAEKYRFSHLAGSLLGVAYITAVDAFQHEIYANPDASPAERKRMWRDIERAYLPHRDYEGNDFLENGGYWQRQLHIYHYPFYYIDYALAQLCAFHYWNRMREDYQEAWASYLKLCRAGGSRSFLELVASAGLPSPFEPGSVPTAIAGIAAWLDGVADENL</sequence>
<evidence type="ECO:0000259" key="7">
    <source>
        <dbReference type="Pfam" id="PF01432"/>
    </source>
</evidence>
<dbReference type="InterPro" id="IPR011976">
    <property type="entry name" value="Pept_M3B_oligopep-rel"/>
</dbReference>
<evidence type="ECO:0000256" key="2">
    <source>
        <dbReference type="ARBA" id="ARBA00022723"/>
    </source>
</evidence>
<dbReference type="PANTHER" id="PTHR11804">
    <property type="entry name" value="PROTEASE M3 THIMET OLIGOPEPTIDASE-RELATED"/>
    <property type="match status" value="1"/>
</dbReference>
<dbReference type="RefSeq" id="WP_208846313.1">
    <property type="nucleotide sequence ID" value="NZ_JAGGDJ010000002.1"/>
</dbReference>
<comment type="similarity">
    <text evidence="6">Belongs to the peptidase M3 family.</text>
</comment>
<keyword evidence="5 6" id="KW-0482">Metalloprotease</keyword>
<evidence type="ECO:0000256" key="1">
    <source>
        <dbReference type="ARBA" id="ARBA00022670"/>
    </source>
</evidence>
<dbReference type="InterPro" id="IPR001567">
    <property type="entry name" value="Pept_M3A_M3B_dom"/>
</dbReference>
<dbReference type="SUPFAM" id="SSF55486">
    <property type="entry name" value="Metalloproteases ('zincins'), catalytic domain"/>
    <property type="match status" value="1"/>
</dbReference>
<feature type="domain" description="Peptidase M3A/M3B catalytic" evidence="7">
    <location>
        <begin position="311"/>
        <end position="543"/>
    </location>
</feature>
<dbReference type="PANTHER" id="PTHR11804:SF28">
    <property type="entry name" value="OLIGOENDOPEPTIDASE F"/>
    <property type="match status" value="1"/>
</dbReference>
<dbReference type="Pfam" id="PF01432">
    <property type="entry name" value="Peptidase_M3"/>
    <property type="match status" value="1"/>
</dbReference>
<evidence type="ECO:0000256" key="6">
    <source>
        <dbReference type="RuleBase" id="RU003435"/>
    </source>
</evidence>
<dbReference type="InterPro" id="IPR045090">
    <property type="entry name" value="Pept_M3A_M3B"/>
</dbReference>
<keyword evidence="1 6" id="KW-0645">Protease</keyword>